<gene>
    <name evidence="2" type="ORF">PAXRUDRAFT_824328</name>
</gene>
<evidence type="ECO:0000313" key="2">
    <source>
        <dbReference type="EMBL" id="KIK98018.1"/>
    </source>
</evidence>
<dbReference type="Proteomes" id="UP000054538">
    <property type="component" value="Unassembled WGS sequence"/>
</dbReference>
<name>A0A0D0DUK2_9AGAM</name>
<proteinExistence type="predicted"/>
<evidence type="ECO:0000313" key="3">
    <source>
        <dbReference type="Proteomes" id="UP000054538"/>
    </source>
</evidence>
<dbReference type="InParanoid" id="A0A0D0DUK2"/>
<evidence type="ECO:0000256" key="1">
    <source>
        <dbReference type="SAM" id="MobiDB-lite"/>
    </source>
</evidence>
<dbReference type="EMBL" id="KN824910">
    <property type="protein sequence ID" value="KIK98018.1"/>
    <property type="molecule type" value="Genomic_DNA"/>
</dbReference>
<dbReference type="HOGENOM" id="CLU_2027476_0_0_1"/>
<organism evidence="2 3">
    <name type="scientific">Paxillus rubicundulus Ve08.2h10</name>
    <dbReference type="NCBI Taxonomy" id="930991"/>
    <lineage>
        <taxon>Eukaryota</taxon>
        <taxon>Fungi</taxon>
        <taxon>Dikarya</taxon>
        <taxon>Basidiomycota</taxon>
        <taxon>Agaricomycotina</taxon>
        <taxon>Agaricomycetes</taxon>
        <taxon>Agaricomycetidae</taxon>
        <taxon>Boletales</taxon>
        <taxon>Paxilineae</taxon>
        <taxon>Paxillaceae</taxon>
        <taxon>Paxillus</taxon>
    </lineage>
</organism>
<sequence length="122" mass="13917">MTRDVQSKHDDSARRDEHAIFVVEVFLRTQCVVLFSCPLSRGGVQYHSLPLGWWQFRVPSQLSHNYERCVMHYGGGWNEARHSDAMIAYSIQRISRNSGSAKCRKSTPGRDTQDANSEFTAP</sequence>
<accession>A0A0D0DUK2</accession>
<protein>
    <submittedName>
        <fullName evidence="2">Uncharacterized protein</fullName>
    </submittedName>
</protein>
<feature type="region of interest" description="Disordered" evidence="1">
    <location>
        <begin position="96"/>
        <end position="122"/>
    </location>
</feature>
<keyword evidence="3" id="KW-1185">Reference proteome</keyword>
<dbReference type="AlphaFoldDB" id="A0A0D0DUK2"/>
<reference evidence="2 3" key="1">
    <citation type="submission" date="2014-04" db="EMBL/GenBank/DDBJ databases">
        <authorList>
            <consortium name="DOE Joint Genome Institute"/>
            <person name="Kuo A."/>
            <person name="Kohler A."/>
            <person name="Jargeat P."/>
            <person name="Nagy L.G."/>
            <person name="Floudas D."/>
            <person name="Copeland A."/>
            <person name="Barry K.W."/>
            <person name="Cichocki N."/>
            <person name="Veneault-Fourrey C."/>
            <person name="LaButti K."/>
            <person name="Lindquist E.A."/>
            <person name="Lipzen A."/>
            <person name="Lundell T."/>
            <person name="Morin E."/>
            <person name="Murat C."/>
            <person name="Sun H."/>
            <person name="Tunlid A."/>
            <person name="Henrissat B."/>
            <person name="Grigoriev I.V."/>
            <person name="Hibbett D.S."/>
            <person name="Martin F."/>
            <person name="Nordberg H.P."/>
            <person name="Cantor M.N."/>
            <person name="Hua S.X."/>
        </authorList>
    </citation>
    <scope>NUCLEOTIDE SEQUENCE [LARGE SCALE GENOMIC DNA]</scope>
    <source>
        <strain evidence="2 3">Ve08.2h10</strain>
    </source>
</reference>
<reference evidence="3" key="2">
    <citation type="submission" date="2015-01" db="EMBL/GenBank/DDBJ databases">
        <title>Evolutionary Origins and Diversification of the Mycorrhizal Mutualists.</title>
        <authorList>
            <consortium name="DOE Joint Genome Institute"/>
            <consortium name="Mycorrhizal Genomics Consortium"/>
            <person name="Kohler A."/>
            <person name="Kuo A."/>
            <person name="Nagy L.G."/>
            <person name="Floudas D."/>
            <person name="Copeland A."/>
            <person name="Barry K.W."/>
            <person name="Cichocki N."/>
            <person name="Veneault-Fourrey C."/>
            <person name="LaButti K."/>
            <person name="Lindquist E.A."/>
            <person name="Lipzen A."/>
            <person name="Lundell T."/>
            <person name="Morin E."/>
            <person name="Murat C."/>
            <person name="Riley R."/>
            <person name="Ohm R."/>
            <person name="Sun H."/>
            <person name="Tunlid A."/>
            <person name="Henrissat B."/>
            <person name="Grigoriev I.V."/>
            <person name="Hibbett D.S."/>
            <person name="Martin F."/>
        </authorList>
    </citation>
    <scope>NUCLEOTIDE SEQUENCE [LARGE SCALE GENOMIC DNA]</scope>
    <source>
        <strain evidence="3">Ve08.2h10</strain>
    </source>
</reference>